<name>A0A0C9XXP1_9AGAR</name>
<evidence type="ECO:0000313" key="1">
    <source>
        <dbReference type="EMBL" id="KIK00623.1"/>
    </source>
</evidence>
<protein>
    <submittedName>
        <fullName evidence="1">Uncharacterized protein</fullName>
    </submittedName>
</protein>
<organism evidence="1 2">
    <name type="scientific">Laccaria amethystina LaAM-08-1</name>
    <dbReference type="NCBI Taxonomy" id="1095629"/>
    <lineage>
        <taxon>Eukaryota</taxon>
        <taxon>Fungi</taxon>
        <taxon>Dikarya</taxon>
        <taxon>Basidiomycota</taxon>
        <taxon>Agaricomycotina</taxon>
        <taxon>Agaricomycetes</taxon>
        <taxon>Agaricomycetidae</taxon>
        <taxon>Agaricales</taxon>
        <taxon>Agaricineae</taxon>
        <taxon>Hydnangiaceae</taxon>
        <taxon>Laccaria</taxon>
    </lineage>
</organism>
<reference evidence="1 2" key="1">
    <citation type="submission" date="2014-04" db="EMBL/GenBank/DDBJ databases">
        <authorList>
            <consortium name="DOE Joint Genome Institute"/>
            <person name="Kuo A."/>
            <person name="Kohler A."/>
            <person name="Nagy L.G."/>
            <person name="Floudas D."/>
            <person name="Copeland A."/>
            <person name="Barry K.W."/>
            <person name="Cichocki N."/>
            <person name="Veneault-Fourrey C."/>
            <person name="LaButti K."/>
            <person name="Lindquist E.A."/>
            <person name="Lipzen A."/>
            <person name="Lundell T."/>
            <person name="Morin E."/>
            <person name="Murat C."/>
            <person name="Sun H."/>
            <person name="Tunlid A."/>
            <person name="Henrissat B."/>
            <person name="Grigoriev I.V."/>
            <person name="Hibbett D.S."/>
            <person name="Martin F."/>
            <person name="Nordberg H.P."/>
            <person name="Cantor M.N."/>
            <person name="Hua S.X."/>
        </authorList>
    </citation>
    <scope>NUCLEOTIDE SEQUENCE [LARGE SCALE GENOMIC DNA]</scope>
    <source>
        <strain evidence="1 2">LaAM-08-1</strain>
    </source>
</reference>
<dbReference type="EMBL" id="KN838622">
    <property type="protein sequence ID" value="KIK00623.1"/>
    <property type="molecule type" value="Genomic_DNA"/>
</dbReference>
<dbReference type="AlphaFoldDB" id="A0A0C9XXP1"/>
<accession>A0A0C9XXP1</accession>
<sequence length="81" mass="9042">MALQVNQFDLNAPGAQCTSPLYPSQLNFHGCQTAVLQLHLNSISTNYSSSSLSSSSKRREPTRKNEDLEVKCCCEYATWEI</sequence>
<dbReference type="HOGENOM" id="CLU_2574254_0_0_1"/>
<evidence type="ECO:0000313" key="2">
    <source>
        <dbReference type="Proteomes" id="UP000054477"/>
    </source>
</evidence>
<keyword evidence="2" id="KW-1185">Reference proteome</keyword>
<proteinExistence type="predicted"/>
<dbReference type="Proteomes" id="UP000054477">
    <property type="component" value="Unassembled WGS sequence"/>
</dbReference>
<gene>
    <name evidence="1" type="ORF">K443DRAFT_600668</name>
</gene>
<reference evidence="2" key="2">
    <citation type="submission" date="2015-01" db="EMBL/GenBank/DDBJ databases">
        <title>Evolutionary Origins and Diversification of the Mycorrhizal Mutualists.</title>
        <authorList>
            <consortium name="DOE Joint Genome Institute"/>
            <consortium name="Mycorrhizal Genomics Consortium"/>
            <person name="Kohler A."/>
            <person name="Kuo A."/>
            <person name="Nagy L.G."/>
            <person name="Floudas D."/>
            <person name="Copeland A."/>
            <person name="Barry K.W."/>
            <person name="Cichocki N."/>
            <person name="Veneault-Fourrey C."/>
            <person name="LaButti K."/>
            <person name="Lindquist E.A."/>
            <person name="Lipzen A."/>
            <person name="Lundell T."/>
            <person name="Morin E."/>
            <person name="Murat C."/>
            <person name="Riley R."/>
            <person name="Ohm R."/>
            <person name="Sun H."/>
            <person name="Tunlid A."/>
            <person name="Henrissat B."/>
            <person name="Grigoriev I.V."/>
            <person name="Hibbett D.S."/>
            <person name="Martin F."/>
        </authorList>
    </citation>
    <scope>NUCLEOTIDE SEQUENCE [LARGE SCALE GENOMIC DNA]</scope>
    <source>
        <strain evidence="2">LaAM-08-1</strain>
    </source>
</reference>